<dbReference type="Proteomes" id="UP000198670">
    <property type="component" value="Unassembled WGS sequence"/>
</dbReference>
<dbReference type="RefSeq" id="WP_177195122.1">
    <property type="nucleotide sequence ID" value="NZ_FOQO01000004.1"/>
</dbReference>
<dbReference type="STRING" id="1477437.SAMN05444682_104381"/>
<dbReference type="InterPro" id="IPR010502">
    <property type="entry name" value="Carb-bd_dom_fam9"/>
</dbReference>
<dbReference type="GO" id="GO:0016052">
    <property type="term" value="P:carbohydrate catabolic process"/>
    <property type="evidence" value="ECO:0007669"/>
    <property type="project" value="InterPro"/>
</dbReference>
<dbReference type="Gene3D" id="2.60.40.1190">
    <property type="match status" value="1"/>
</dbReference>
<dbReference type="CDD" id="cd09620">
    <property type="entry name" value="CBM9_like_3"/>
    <property type="match status" value="1"/>
</dbReference>
<protein>
    <submittedName>
        <fullName evidence="2">Carbohydrate-binding family 9</fullName>
    </submittedName>
</protein>
<evidence type="ECO:0000313" key="3">
    <source>
        <dbReference type="Proteomes" id="UP000198670"/>
    </source>
</evidence>
<dbReference type="AlphaFoldDB" id="A0A1I3JBW3"/>
<dbReference type="GO" id="GO:0030246">
    <property type="term" value="F:carbohydrate binding"/>
    <property type="evidence" value="ECO:0007669"/>
    <property type="project" value="InterPro"/>
</dbReference>
<accession>A0A1I3JBW3</accession>
<dbReference type="EMBL" id="FOQO01000004">
    <property type="protein sequence ID" value="SFI57425.1"/>
    <property type="molecule type" value="Genomic_DNA"/>
</dbReference>
<gene>
    <name evidence="2" type="ORF">SAMN05444682_104381</name>
</gene>
<sequence>MKSLVVPYLGRVNHHSSPTELLSAMAVVADNDLEEVSWPAFPYKPNVRFKLAHTEDCLLLSYVVQEKHVKAVYRNTNDPVYKDSCVEFFLSFDTAHYYNLEFNCAGIGLIGYGSAIKEKRRRLPNDLIETVKTVRSASPKEDATAETEWELLLNIPFTVFDAHLVTSFAGMRCTGNFYKCGDDLPIPHFLAWNRIDHPIPNFHLPQFFGELVFQ</sequence>
<dbReference type="GO" id="GO:0004553">
    <property type="term" value="F:hydrolase activity, hydrolyzing O-glycosyl compounds"/>
    <property type="evidence" value="ECO:0007669"/>
    <property type="project" value="InterPro"/>
</dbReference>
<evidence type="ECO:0000259" key="1">
    <source>
        <dbReference type="Pfam" id="PF16011"/>
    </source>
</evidence>
<organism evidence="2 3">
    <name type="scientific">Parapedobacter indicus</name>
    <dbReference type="NCBI Taxonomy" id="1477437"/>
    <lineage>
        <taxon>Bacteria</taxon>
        <taxon>Pseudomonadati</taxon>
        <taxon>Bacteroidota</taxon>
        <taxon>Sphingobacteriia</taxon>
        <taxon>Sphingobacteriales</taxon>
        <taxon>Sphingobacteriaceae</taxon>
        <taxon>Parapedobacter</taxon>
    </lineage>
</organism>
<keyword evidence="3" id="KW-1185">Reference proteome</keyword>
<feature type="domain" description="Carbohydrate-binding" evidence="1">
    <location>
        <begin position="26"/>
        <end position="213"/>
    </location>
</feature>
<name>A0A1I3JBW3_9SPHI</name>
<dbReference type="SUPFAM" id="SSF49344">
    <property type="entry name" value="CBD9-like"/>
    <property type="match status" value="1"/>
</dbReference>
<dbReference type="Pfam" id="PF16011">
    <property type="entry name" value="CBM9_2"/>
    <property type="match status" value="1"/>
</dbReference>
<evidence type="ECO:0000313" key="2">
    <source>
        <dbReference type="EMBL" id="SFI57425.1"/>
    </source>
</evidence>
<reference evidence="2 3" key="1">
    <citation type="submission" date="2016-10" db="EMBL/GenBank/DDBJ databases">
        <authorList>
            <person name="de Groot N.N."/>
        </authorList>
    </citation>
    <scope>NUCLEOTIDE SEQUENCE [LARGE SCALE GENOMIC DNA]</scope>
    <source>
        <strain evidence="2 3">RK1</strain>
    </source>
</reference>
<proteinExistence type="predicted"/>